<dbReference type="OrthoDB" id="251904at2"/>
<protein>
    <recommendedName>
        <fullName evidence="3">Right handed beta helix domain-containing protein</fullName>
    </recommendedName>
</protein>
<dbReference type="RefSeq" id="WP_145221099.1">
    <property type="nucleotide sequence ID" value="NZ_CP036269.1"/>
</dbReference>
<keyword evidence="2" id="KW-1185">Reference proteome</keyword>
<evidence type="ECO:0008006" key="3">
    <source>
        <dbReference type="Google" id="ProtNLM"/>
    </source>
</evidence>
<dbReference type="AlphaFoldDB" id="A0A517RMH2"/>
<dbReference type="KEGG" id="gaz:Pan241w_51970"/>
<sequence length="519" mass="58282">MVQIIFFSRTENRWWKRISRVGSLILVLLYGVPLLVARDIHVDPQQGNDASTEGPVKTIKQAIRIAEPGDMIHLQPIIYHEYAGFYGKSGAPGKPITLDGHGATLEGSDPLDPRQWVDKGEGLFECDQLLPQLNDAIIQRWFFLWNGKMVHMGRTSKGPSEPLKQPEALQPGEWTFVKNTDIKMPKPSQISGTFYLKLPPGQKLDEQNIRVPTRSAGVQFSNSGTRHNAHLVIRNLTATHAYNDGFNIHGHCEDVLFENIRAIECGDDGISAHETAQYRVDGFVSIGNSTGICDTGASETSYNRVLIRDCLGFDLYFLDTGRYSLSNSIVLSSAAKTLYLTGRSPPERPCSLKLDNVFIRRMTGKNEVRISKNCRFEARRVTFMGLNFQATGGAVQLNDSIIASAPALPDYPAVYDYLAAIKYPHETLVPEILLWRDVKWTADHNQYELKSLRLDKTFYNADHFGQFQKQTGQDAHSRWVTQVLNGHTSGADLEQLKDLIIPESKTKNNILNSLLPKWE</sequence>
<dbReference type="EMBL" id="CP036269">
    <property type="protein sequence ID" value="QDT45079.1"/>
    <property type="molecule type" value="Genomic_DNA"/>
</dbReference>
<dbReference type="SUPFAM" id="SSF51126">
    <property type="entry name" value="Pectin lyase-like"/>
    <property type="match status" value="1"/>
</dbReference>
<dbReference type="Proteomes" id="UP000317171">
    <property type="component" value="Chromosome"/>
</dbReference>
<gene>
    <name evidence="1" type="ORF">Pan241w_51970</name>
</gene>
<dbReference type="Gene3D" id="2.160.20.10">
    <property type="entry name" value="Single-stranded right-handed beta-helix, Pectin lyase-like"/>
    <property type="match status" value="2"/>
</dbReference>
<name>A0A517RMH2_9PLAN</name>
<dbReference type="InterPro" id="IPR011050">
    <property type="entry name" value="Pectin_lyase_fold/virulence"/>
</dbReference>
<reference evidence="1 2" key="1">
    <citation type="submission" date="2019-02" db="EMBL/GenBank/DDBJ databases">
        <title>Deep-cultivation of Planctomycetes and their phenomic and genomic characterization uncovers novel biology.</title>
        <authorList>
            <person name="Wiegand S."/>
            <person name="Jogler M."/>
            <person name="Boedeker C."/>
            <person name="Pinto D."/>
            <person name="Vollmers J."/>
            <person name="Rivas-Marin E."/>
            <person name="Kohn T."/>
            <person name="Peeters S.H."/>
            <person name="Heuer A."/>
            <person name="Rast P."/>
            <person name="Oberbeckmann S."/>
            <person name="Bunk B."/>
            <person name="Jeske O."/>
            <person name="Meyerdierks A."/>
            <person name="Storesund J.E."/>
            <person name="Kallscheuer N."/>
            <person name="Luecker S."/>
            <person name="Lage O.M."/>
            <person name="Pohl T."/>
            <person name="Merkel B.J."/>
            <person name="Hornburger P."/>
            <person name="Mueller R.-W."/>
            <person name="Bruemmer F."/>
            <person name="Labrenz M."/>
            <person name="Spormann A.M."/>
            <person name="Op den Camp H."/>
            <person name="Overmann J."/>
            <person name="Amann R."/>
            <person name="Jetten M.S.M."/>
            <person name="Mascher T."/>
            <person name="Medema M.H."/>
            <person name="Devos D.P."/>
            <person name="Kaster A.-K."/>
            <person name="Ovreas L."/>
            <person name="Rohde M."/>
            <person name="Galperin M.Y."/>
            <person name="Jogler C."/>
        </authorList>
    </citation>
    <scope>NUCLEOTIDE SEQUENCE [LARGE SCALE GENOMIC DNA]</scope>
    <source>
        <strain evidence="1 2">Pan241w</strain>
    </source>
</reference>
<evidence type="ECO:0000313" key="2">
    <source>
        <dbReference type="Proteomes" id="UP000317171"/>
    </source>
</evidence>
<proteinExistence type="predicted"/>
<accession>A0A517RMH2</accession>
<organism evidence="1 2">
    <name type="scientific">Gimesia alba</name>
    <dbReference type="NCBI Taxonomy" id="2527973"/>
    <lineage>
        <taxon>Bacteria</taxon>
        <taxon>Pseudomonadati</taxon>
        <taxon>Planctomycetota</taxon>
        <taxon>Planctomycetia</taxon>
        <taxon>Planctomycetales</taxon>
        <taxon>Planctomycetaceae</taxon>
        <taxon>Gimesia</taxon>
    </lineage>
</organism>
<dbReference type="InterPro" id="IPR012334">
    <property type="entry name" value="Pectin_lyas_fold"/>
</dbReference>
<evidence type="ECO:0000313" key="1">
    <source>
        <dbReference type="EMBL" id="QDT45079.1"/>
    </source>
</evidence>